<dbReference type="RefSeq" id="WP_310258243.1">
    <property type="nucleotide sequence ID" value="NZ_JAVDWN010000017.1"/>
</dbReference>
<dbReference type="Pfam" id="PF07905">
    <property type="entry name" value="PucR"/>
    <property type="match status" value="1"/>
</dbReference>
<dbReference type="InterPro" id="IPR025736">
    <property type="entry name" value="PucR_C-HTH_dom"/>
</dbReference>
<dbReference type="InterPro" id="IPR042070">
    <property type="entry name" value="PucR_C-HTH_sf"/>
</dbReference>
<dbReference type="InterPro" id="IPR051448">
    <property type="entry name" value="CdaR-like_regulators"/>
</dbReference>
<dbReference type="InterPro" id="IPR012914">
    <property type="entry name" value="PucR_dom"/>
</dbReference>
<evidence type="ECO:0000313" key="3">
    <source>
        <dbReference type="EMBL" id="MDR7165643.1"/>
    </source>
</evidence>
<reference evidence="3" key="1">
    <citation type="submission" date="2023-07" db="EMBL/GenBank/DDBJ databases">
        <title>Sorghum-associated microbial communities from plants grown in Nebraska, USA.</title>
        <authorList>
            <person name="Schachtman D."/>
        </authorList>
    </citation>
    <scope>NUCLEOTIDE SEQUENCE</scope>
    <source>
        <strain evidence="3">BE261</strain>
    </source>
</reference>
<sequence length="532" mass="58488">MPDKLPVTLHDVVSEPHLGLAPLVPGNPAAVVTGAHTSDIHNPAEWLEPNTVLLTTGLRFVNAEQDEQLPVRLVEELRKARVAALFFGIGVYFDRVPVKLLAACKQAAFPLYTVAPDVPFYRIESFINQVQASPDAYLQKRALWLSNDLLQSISAENPVHALIARLAMACRGTAVLYEDSGRIVESSGDGPTHLIWKELRNGSNTSEPLVIGQWGVMARPLVLRGDGFTLAVASRNHRVLKDLGDVLLETTQRLLAAVNGIARFSDSRQRHENTQLLTILQDGIPVAREFRHWERMRAFRFTPYEPLRAVVAANLEQQPISPSFTEQLLRRAEASGLGLLLAENGRTPESPPGFHAVVSNSSALDAWLGLTDKSVFVGLSEPYSDLAVTPEAFREAEAAAGIARRQILAAISAGSDTYRGIIRLDEVDPSTWLLARRQSPQDKDKLNRFVAALSSDSELKQTVICYLVNDLDVAKVASILFVHPNTVRYRLKKVETLVGGPISSSRTIANLYLAFHDDIVALSQGIHETHDL</sequence>
<accession>A0AAW8NDI5</accession>
<feature type="domain" description="PucR C-terminal helix-turn-helix" evidence="2">
    <location>
        <begin position="460"/>
        <end position="515"/>
    </location>
</feature>
<name>A0AAW8NDI5_PSEOX</name>
<gene>
    <name evidence="3" type="ORF">J2X12_003697</name>
</gene>
<proteinExistence type="predicted"/>
<comment type="caution">
    <text evidence="3">The sequence shown here is derived from an EMBL/GenBank/DDBJ whole genome shotgun (WGS) entry which is preliminary data.</text>
</comment>
<dbReference type="AlphaFoldDB" id="A0AAW8NDI5"/>
<dbReference type="Proteomes" id="UP001262032">
    <property type="component" value="Unassembled WGS sequence"/>
</dbReference>
<evidence type="ECO:0000259" key="1">
    <source>
        <dbReference type="Pfam" id="PF07905"/>
    </source>
</evidence>
<feature type="domain" description="Purine catabolism PurC-like" evidence="1">
    <location>
        <begin position="12"/>
        <end position="124"/>
    </location>
</feature>
<evidence type="ECO:0000259" key="2">
    <source>
        <dbReference type="Pfam" id="PF13556"/>
    </source>
</evidence>
<dbReference type="Pfam" id="PF13556">
    <property type="entry name" value="HTH_30"/>
    <property type="match status" value="1"/>
</dbReference>
<dbReference type="EMBL" id="JAVDWN010000017">
    <property type="protein sequence ID" value="MDR7165643.1"/>
    <property type="molecule type" value="Genomic_DNA"/>
</dbReference>
<evidence type="ECO:0000313" key="4">
    <source>
        <dbReference type="Proteomes" id="UP001262032"/>
    </source>
</evidence>
<organism evidence="3 4">
    <name type="scientific">Pseudarthrobacter oxydans</name>
    <name type="common">Arthrobacter oxydans</name>
    <dbReference type="NCBI Taxonomy" id="1671"/>
    <lineage>
        <taxon>Bacteria</taxon>
        <taxon>Bacillati</taxon>
        <taxon>Actinomycetota</taxon>
        <taxon>Actinomycetes</taxon>
        <taxon>Micrococcales</taxon>
        <taxon>Micrococcaceae</taxon>
        <taxon>Pseudarthrobacter</taxon>
    </lineage>
</organism>
<dbReference type="PANTHER" id="PTHR33744">
    <property type="entry name" value="CARBOHYDRATE DIACID REGULATOR"/>
    <property type="match status" value="1"/>
</dbReference>
<dbReference type="Gene3D" id="1.10.10.2840">
    <property type="entry name" value="PucR C-terminal helix-turn-helix domain"/>
    <property type="match status" value="1"/>
</dbReference>
<protein>
    <submittedName>
        <fullName evidence="3">Purine catabolism regulator</fullName>
    </submittedName>
</protein>